<keyword evidence="2" id="KW-1185">Reference proteome</keyword>
<evidence type="ECO:0000313" key="2">
    <source>
        <dbReference type="Proteomes" id="UP000196521"/>
    </source>
</evidence>
<accession>A0A6J7ZG07</accession>
<dbReference type="RefSeq" id="WP_026797476.1">
    <property type="nucleotide sequence ID" value="NZ_LR812491.1"/>
</dbReference>
<comment type="caution">
    <text evidence="1">The sequence shown here is derived from an EMBL/GenBank/DDBJ whole genome shotgun (WGS) entry which is preliminary data.</text>
</comment>
<evidence type="ECO:0000313" key="1">
    <source>
        <dbReference type="EMBL" id="CAC5340764.1"/>
    </source>
</evidence>
<sequence length="170" mass="18482">MRKSRVTNVNDLPTGIVNITGTATQNQTLTATNTLADIDGLGTLNYQWQESADNGVTWTDISGETNDTFTLSQAQVGKKVQVKVSYTDGLGTQEIVNSSPTSVVTNVNDAPTGTVNITGTPEQNQTLTATNTLFGYSLTLRESNIAAVLLKKSCFKIRFIWFLCNLYLHQ</sequence>
<reference evidence="1" key="1">
    <citation type="submission" date="2020-05" db="EMBL/GenBank/DDBJ databases">
        <authorList>
            <consortium name="Genoscope - CEA"/>
            <person name="William W."/>
        </authorList>
    </citation>
    <scope>NUCLEOTIDE SEQUENCE [LARGE SCALE GENOMIC DNA]</scope>
    <source>
        <strain evidence="1">PCC 7821</strain>
    </source>
</reference>
<name>A0A6J7ZG07_PLARU</name>
<dbReference type="EMBL" id="CZCZ02000007">
    <property type="protein sequence ID" value="CAC5340764.1"/>
    <property type="molecule type" value="Genomic_DNA"/>
</dbReference>
<protein>
    <submittedName>
        <fullName evidence="1">Uncharacterized protein</fullName>
    </submittedName>
</protein>
<organism evidence="1 2">
    <name type="scientific">Planktothrix rubescens CCAP 1459/22</name>
    <dbReference type="NCBI Taxonomy" id="329571"/>
    <lineage>
        <taxon>Bacteria</taxon>
        <taxon>Bacillati</taxon>
        <taxon>Cyanobacteriota</taxon>
        <taxon>Cyanophyceae</taxon>
        <taxon>Oscillatoriophycideae</taxon>
        <taxon>Oscillatoriales</taxon>
        <taxon>Microcoleaceae</taxon>
        <taxon>Planktothrix</taxon>
    </lineage>
</organism>
<dbReference type="AlphaFoldDB" id="A0A6J7ZG07"/>
<dbReference type="Gene3D" id="2.60.40.2700">
    <property type="match status" value="1"/>
</dbReference>
<gene>
    <name evidence="1" type="ORF">PLAN_120003</name>
</gene>
<dbReference type="Proteomes" id="UP000196521">
    <property type="component" value="Unassembled WGS sequence"/>
</dbReference>
<proteinExistence type="predicted"/>